<reference evidence="8 9" key="1">
    <citation type="submission" date="2020-08" db="EMBL/GenBank/DDBJ databases">
        <title>Genomic Encyclopedia of Type Strains, Phase IV (KMG-IV): sequencing the most valuable type-strain genomes for metagenomic binning, comparative biology and taxonomic classification.</title>
        <authorList>
            <person name="Goeker M."/>
        </authorList>
    </citation>
    <scope>NUCLEOTIDE SEQUENCE [LARGE SCALE GENOMIC DNA]</scope>
    <source>
        <strain evidence="8 9">DSM 23562</strain>
    </source>
</reference>
<organism evidence="8 9">
    <name type="scientific">Armatimonas rosea</name>
    <dbReference type="NCBI Taxonomy" id="685828"/>
    <lineage>
        <taxon>Bacteria</taxon>
        <taxon>Bacillati</taxon>
        <taxon>Armatimonadota</taxon>
        <taxon>Armatimonadia</taxon>
        <taxon>Armatimonadales</taxon>
        <taxon>Armatimonadaceae</taxon>
        <taxon>Armatimonas</taxon>
    </lineage>
</organism>
<evidence type="ECO:0000256" key="1">
    <source>
        <dbReference type="ARBA" id="ARBA00011900"/>
    </source>
</evidence>
<dbReference type="Pfam" id="PF04343">
    <property type="entry name" value="DUF488"/>
    <property type="match status" value="1"/>
</dbReference>
<feature type="domain" description="Type II methyltransferase M.TaqI-like" evidence="7">
    <location>
        <begin position="520"/>
        <end position="796"/>
    </location>
</feature>
<dbReference type="InterPro" id="IPR011639">
    <property type="entry name" value="MethylTrfase_TaqI-like_dom"/>
</dbReference>
<evidence type="ECO:0000256" key="3">
    <source>
        <dbReference type="ARBA" id="ARBA00022679"/>
    </source>
</evidence>
<gene>
    <name evidence="8" type="ORF">HNQ39_005749</name>
</gene>
<dbReference type="InterPro" id="IPR007438">
    <property type="entry name" value="DUF488"/>
</dbReference>
<evidence type="ECO:0000256" key="5">
    <source>
        <dbReference type="ARBA" id="ARBA00047942"/>
    </source>
</evidence>
<evidence type="ECO:0000313" key="9">
    <source>
        <dbReference type="Proteomes" id="UP000520814"/>
    </source>
</evidence>
<dbReference type="Gene3D" id="3.40.50.150">
    <property type="entry name" value="Vaccinia Virus protein VP39"/>
    <property type="match status" value="2"/>
</dbReference>
<accession>A0A7W9SW14</accession>
<dbReference type="Proteomes" id="UP000520814">
    <property type="component" value="Unassembled WGS sequence"/>
</dbReference>
<dbReference type="EC" id="2.1.1.72" evidence="1"/>
<feature type="region of interest" description="Disordered" evidence="6">
    <location>
        <begin position="656"/>
        <end position="675"/>
    </location>
</feature>
<dbReference type="GO" id="GO:0006304">
    <property type="term" value="P:DNA modification"/>
    <property type="evidence" value="ECO:0007669"/>
    <property type="project" value="InterPro"/>
</dbReference>
<keyword evidence="4" id="KW-0949">S-adenosyl-L-methionine</keyword>
<keyword evidence="2" id="KW-0489">Methyltransferase</keyword>
<dbReference type="GO" id="GO:0032259">
    <property type="term" value="P:methylation"/>
    <property type="evidence" value="ECO:0007669"/>
    <property type="project" value="UniProtKB-KW"/>
</dbReference>
<sequence>MARSSTLARFEISGEILGEDVISQLAGEKCKLPGGEREEKDLVVSWQLLSEEWQLHRSHLKEYGTERLRRRWIVPFLETLGFSLEYQKAHIQFGDKRTIPISHRGSGIPIWILDYDELPDDKVVTGRRNQSPHELFQDYLDATESDAWGIICNGRTIRLLHDYHKTLTRNYVEVDLESVFESLDLDAFRALWRIFHAKGFQPGKEGRRPIELLRDYSRQEGAEIGRELRFSVLEALKTLGNGFLAADRQGRLLEILRADSEGLAMFYQALLRIVYRLLFLLYIENKPGWTPAINPVWASSYSIARLREQAEELSATRGDAEDHWEGLKVVFGMIRDGNEFFDIHPYGGELFDDERLGPLKGAPLGNADLLRAIRQLTTFMRNKQPYRVNFRHLRIEALGSVYEALLDLAPVLTENGLFDFGEGTDRKLSGSYYTPASLVNELIQSALVPVIADRLKDKQNKEDREAALLSITVVDPACGSGHFLLQALDTLAAKLCEIRMEGEEPDEKTIRAARRDVVTHCIHGVDLRPMAVELCKFQLWLQVAHPELPLSYLEPAIRCGNALVGVPLTRQAEAAEATIRAEREALEQAGEIKKAAKLVYTGWRPAQPILPDEALAPVGEDDKQRAAKARAENSVFVQTGQRTLSAEDAALDAAHSRQHARAEAYRPLRDSETSREAIRRKQERFLAYRRSAEYAEEKLVADLWTAAFFWRHSADDEAEVPTTEWLQRAGANPNVVPPTMAAEADRIIELVRPFHWELEFPDVFEAGGFDGILGNPPWERIKLQEQEFFASRAPQIAKAANKAARQRMIDQLRTENPDLYGAFHLAKHAAEAESKFVRKAGRFPLTAVGDVNTYALFSETARTLVSPRGRAGIIVPTGIATDDTTKVFFGSLVETGTLESYFGFKNERFLFLKPVEHTVTFGLLTMLGVGMEAKQMEFTWLCYTIEELHDPARRIVLTRDDIERANPNTRTCPVFRTRADADLTKDIYSRVPVLWNERTHQNPWGIRFQRMLDMANDSGLFRNSIPVAEDLGGGSDSGMGEVSAPPEATIPADDSSVVTTEVWSVGYGNRSRDEFFRLLERYEITHLVDVRTMPYSRRMPDFNREELERQAARYGIRYLHMGEELGGRPSDPSCYDSQGHVVYQLVEQAHFFRRGITKLLKAAEHSDRRVCMMCSELKPQDCHRTKLIGQHLWQKGVALRHISESGALLEQAEVMRRIMGDQEDLFGGDLRSRKSYRK</sequence>
<dbReference type="SUPFAM" id="SSF53335">
    <property type="entry name" value="S-adenosyl-L-methionine-dependent methyltransferases"/>
    <property type="match status" value="1"/>
</dbReference>
<protein>
    <recommendedName>
        <fullName evidence="1">site-specific DNA-methyltransferase (adenine-specific)</fullName>
        <ecNumber evidence="1">2.1.1.72</ecNumber>
    </recommendedName>
</protein>
<evidence type="ECO:0000256" key="2">
    <source>
        <dbReference type="ARBA" id="ARBA00022603"/>
    </source>
</evidence>
<dbReference type="PROSITE" id="PS00092">
    <property type="entry name" value="N6_MTASE"/>
    <property type="match status" value="1"/>
</dbReference>
<proteinExistence type="predicted"/>
<dbReference type="InterPro" id="IPR002052">
    <property type="entry name" value="DNA_methylase_N6_adenine_CS"/>
</dbReference>
<dbReference type="GO" id="GO:0003676">
    <property type="term" value="F:nucleic acid binding"/>
    <property type="evidence" value="ECO:0007669"/>
    <property type="project" value="InterPro"/>
</dbReference>
<dbReference type="EMBL" id="JACHGW010000009">
    <property type="protein sequence ID" value="MBB6053902.1"/>
    <property type="molecule type" value="Genomic_DNA"/>
</dbReference>
<dbReference type="InterPro" id="IPR050953">
    <property type="entry name" value="N4_N6_ade-DNA_methylase"/>
</dbReference>
<dbReference type="InterPro" id="IPR029063">
    <property type="entry name" value="SAM-dependent_MTases_sf"/>
</dbReference>
<dbReference type="PANTHER" id="PTHR33841">
    <property type="entry name" value="DNA METHYLTRANSFERASE YEEA-RELATED"/>
    <property type="match status" value="1"/>
</dbReference>
<keyword evidence="9" id="KW-1185">Reference proteome</keyword>
<comment type="caution">
    <text evidence="8">The sequence shown here is derived from an EMBL/GenBank/DDBJ whole genome shotgun (WGS) entry which is preliminary data.</text>
</comment>
<comment type="catalytic activity">
    <reaction evidence="5">
        <text>a 2'-deoxyadenosine in DNA + S-adenosyl-L-methionine = an N(6)-methyl-2'-deoxyadenosine in DNA + S-adenosyl-L-homocysteine + H(+)</text>
        <dbReference type="Rhea" id="RHEA:15197"/>
        <dbReference type="Rhea" id="RHEA-COMP:12418"/>
        <dbReference type="Rhea" id="RHEA-COMP:12419"/>
        <dbReference type="ChEBI" id="CHEBI:15378"/>
        <dbReference type="ChEBI" id="CHEBI:57856"/>
        <dbReference type="ChEBI" id="CHEBI:59789"/>
        <dbReference type="ChEBI" id="CHEBI:90615"/>
        <dbReference type="ChEBI" id="CHEBI:90616"/>
        <dbReference type="EC" id="2.1.1.72"/>
    </reaction>
</comment>
<dbReference type="RefSeq" id="WP_184203989.1">
    <property type="nucleotide sequence ID" value="NZ_JACHGW010000009.1"/>
</dbReference>
<feature type="compositionally biased region" description="Basic and acidic residues" evidence="6">
    <location>
        <begin position="660"/>
        <end position="675"/>
    </location>
</feature>
<dbReference type="PRINTS" id="PR00507">
    <property type="entry name" value="N12N6MTFRASE"/>
</dbReference>
<evidence type="ECO:0000313" key="8">
    <source>
        <dbReference type="EMBL" id="MBB6053902.1"/>
    </source>
</evidence>
<dbReference type="AlphaFoldDB" id="A0A7W9SW14"/>
<dbReference type="PANTHER" id="PTHR33841:SF1">
    <property type="entry name" value="DNA METHYLTRANSFERASE A"/>
    <property type="match status" value="1"/>
</dbReference>
<evidence type="ECO:0000256" key="4">
    <source>
        <dbReference type="ARBA" id="ARBA00022691"/>
    </source>
</evidence>
<keyword evidence="3" id="KW-0808">Transferase</keyword>
<evidence type="ECO:0000259" key="7">
    <source>
        <dbReference type="Pfam" id="PF07669"/>
    </source>
</evidence>
<dbReference type="Pfam" id="PF07669">
    <property type="entry name" value="Eco57I"/>
    <property type="match status" value="1"/>
</dbReference>
<evidence type="ECO:0000256" key="6">
    <source>
        <dbReference type="SAM" id="MobiDB-lite"/>
    </source>
</evidence>
<dbReference type="GO" id="GO:0009007">
    <property type="term" value="F:site-specific DNA-methyltransferase (adenine-specific) activity"/>
    <property type="evidence" value="ECO:0007669"/>
    <property type="project" value="UniProtKB-EC"/>
</dbReference>
<name>A0A7W9SW14_ARMRO</name>